<evidence type="ECO:0000313" key="2">
    <source>
        <dbReference type="Proteomes" id="UP000602181"/>
    </source>
</evidence>
<gene>
    <name evidence="1" type="ORF">H8R05_05315</name>
</gene>
<accession>A0ABR7AD07</accession>
<keyword evidence="2" id="KW-1185">Reference proteome</keyword>
<sequence>MEVLIVTGLLFIGVVGFLCARGMERFLGESYRPRWSARRERPSGEVIFLTHGPVQK</sequence>
<organism evidence="1 2">
    <name type="scientific">Anaerotruncus massiliensis</name>
    <name type="common">ex Togo et al. 2019</name>
    <dbReference type="NCBI Taxonomy" id="1673720"/>
    <lineage>
        <taxon>Bacteria</taxon>
        <taxon>Bacillati</taxon>
        <taxon>Bacillota</taxon>
        <taxon>Clostridia</taxon>
        <taxon>Eubacteriales</taxon>
        <taxon>Oscillospiraceae</taxon>
        <taxon>Anaerotruncus</taxon>
    </lineage>
</organism>
<evidence type="ECO:0000313" key="1">
    <source>
        <dbReference type="EMBL" id="MBC3938319.1"/>
    </source>
</evidence>
<dbReference type="EMBL" id="JACOIH010000005">
    <property type="protein sequence ID" value="MBC3938319.1"/>
    <property type="molecule type" value="Genomic_DNA"/>
</dbReference>
<dbReference type="RefSeq" id="WP_158595595.1">
    <property type="nucleotide sequence ID" value="NZ_JACOIH010000005.1"/>
</dbReference>
<protein>
    <submittedName>
        <fullName evidence="1">Uncharacterized protein</fullName>
    </submittedName>
</protein>
<comment type="caution">
    <text evidence="1">The sequence shown here is derived from an EMBL/GenBank/DDBJ whole genome shotgun (WGS) entry which is preliminary data.</text>
</comment>
<name>A0ABR7AD07_9FIRM</name>
<reference evidence="1 2" key="1">
    <citation type="submission" date="2020-08" db="EMBL/GenBank/DDBJ databases">
        <authorList>
            <person name="Liu C."/>
            <person name="Sun Q."/>
        </authorList>
    </citation>
    <scope>NUCLEOTIDE SEQUENCE [LARGE SCALE GENOMIC DNA]</scope>
    <source>
        <strain evidence="1 2">22A2-44</strain>
    </source>
</reference>
<proteinExistence type="predicted"/>
<dbReference type="Proteomes" id="UP000602181">
    <property type="component" value="Unassembled WGS sequence"/>
</dbReference>